<feature type="domain" description="Transposase DDE" evidence="3">
    <location>
        <begin position="331"/>
        <end position="452"/>
    </location>
</feature>
<dbReference type="OrthoDB" id="9774608at2"/>
<evidence type="ECO:0000256" key="1">
    <source>
        <dbReference type="SAM" id="MobiDB-lite"/>
    </source>
</evidence>
<dbReference type="RefSeq" id="WP_127484380.1">
    <property type="nucleotide sequence ID" value="NZ_CP022572.1"/>
</dbReference>
<evidence type="ECO:0000313" key="4">
    <source>
        <dbReference type="EMBL" id="AZU59878.1"/>
    </source>
</evidence>
<feature type="region of interest" description="Disordered" evidence="1">
    <location>
        <begin position="190"/>
        <end position="220"/>
    </location>
</feature>
<proteinExistence type="predicted"/>
<dbReference type="AlphaFoldDB" id="A0A3Q9QPB3"/>
<organism evidence="4 5">
    <name type="scientific">Neobacillus mesonae</name>
    <dbReference type="NCBI Taxonomy" id="1193713"/>
    <lineage>
        <taxon>Bacteria</taxon>
        <taxon>Bacillati</taxon>
        <taxon>Bacillota</taxon>
        <taxon>Bacilli</taxon>
        <taxon>Bacillales</taxon>
        <taxon>Bacillaceae</taxon>
        <taxon>Neobacillus</taxon>
    </lineage>
</organism>
<dbReference type="InterPro" id="IPR025668">
    <property type="entry name" value="Tnp_DDE_dom"/>
</dbReference>
<evidence type="ECO:0000313" key="5">
    <source>
        <dbReference type="Proteomes" id="UP000282892"/>
    </source>
</evidence>
<dbReference type="PANTHER" id="PTHR33408:SF2">
    <property type="entry name" value="TRANSPOSASE DDE DOMAIN-CONTAINING PROTEIN"/>
    <property type="match status" value="1"/>
</dbReference>
<evidence type="ECO:0000259" key="3">
    <source>
        <dbReference type="Pfam" id="PF13751"/>
    </source>
</evidence>
<dbReference type="Proteomes" id="UP000282892">
    <property type="component" value="Chromosome"/>
</dbReference>
<protein>
    <recommendedName>
        <fullName evidence="6">IS5/IS1182 family transposase</fullName>
    </recommendedName>
</protein>
<dbReference type="NCBIfam" id="NF033551">
    <property type="entry name" value="transpos_IS1182"/>
    <property type="match status" value="1"/>
</dbReference>
<sequence length="456" mass="53076">MMGRKDDYQSKMEFIDLNTFVPSNHILRQINEKIDFTFIYNKMEKYYSELGRKSLDPVLLFKMLLIGYLFNVDSERELEQEVNLNIAYRWFLGLDLTDKVPDHSIFSQNRRRRFKDSNVTQEIFDYIVKLCMEKGLVTGEVIVSDSTHIKASAAKGKIEKVVVEKTPSQYINTLEEEAKRIEKEFEEKRIESGNKKRGRKPKVSNTETRSVVKTDSDSGLLCRPGKPSGPHYLAHTSIDTENGIIVDIHPSAGNINDCEPFIERLKVIQDKFNLDINCVGADRGYDTAPIHHGLKTLEITGYISPFQYDTAYKTTSHKEFTYNKDTDTYACQNHKELCFTHLSSTNGQYYKTYSAKMKDCKVCPFREQCFGKTATRRTISRPIAYELLEENFRRTKTEKYKLVQKLRRVWCEGSFGTMKIKHNLYKTYKRGIEKIREQCLFSALALNLKRMIKVMN</sequence>
<name>A0A3Q9QPB3_9BACI</name>
<feature type="domain" description="Transposase InsH N-terminal" evidence="2">
    <location>
        <begin position="17"/>
        <end position="112"/>
    </location>
</feature>
<dbReference type="PANTHER" id="PTHR33408">
    <property type="entry name" value="TRANSPOSASE"/>
    <property type="match status" value="1"/>
</dbReference>
<dbReference type="Pfam" id="PF05598">
    <property type="entry name" value="DUF772"/>
    <property type="match status" value="1"/>
</dbReference>
<dbReference type="InterPro" id="IPR047629">
    <property type="entry name" value="IS1182_transpos"/>
</dbReference>
<evidence type="ECO:0008006" key="6">
    <source>
        <dbReference type="Google" id="ProtNLM"/>
    </source>
</evidence>
<accession>A0A3Q9QPB3</accession>
<evidence type="ECO:0000259" key="2">
    <source>
        <dbReference type="Pfam" id="PF05598"/>
    </source>
</evidence>
<dbReference type="KEGG" id="nmk:CHR53_00445"/>
<reference evidence="4 5" key="1">
    <citation type="submission" date="2017-07" db="EMBL/GenBank/DDBJ databases">
        <title>The complete genome sequence of Bacillus mesonae strain H20-5, an efficient strain improving plant abiotic stress resistance.</title>
        <authorList>
            <person name="Kim S.Y."/>
            <person name="Song H."/>
            <person name="Sang M.K."/>
            <person name="Weon H.-Y."/>
            <person name="Song J."/>
        </authorList>
    </citation>
    <scope>NUCLEOTIDE SEQUENCE [LARGE SCALE GENOMIC DNA]</scope>
    <source>
        <strain evidence="4 5">H20-5</strain>
    </source>
</reference>
<dbReference type="Pfam" id="PF13751">
    <property type="entry name" value="DDE_Tnp_1_6"/>
    <property type="match status" value="1"/>
</dbReference>
<keyword evidence="5" id="KW-1185">Reference proteome</keyword>
<dbReference type="InterPro" id="IPR008490">
    <property type="entry name" value="Transposase_InsH_N"/>
</dbReference>
<dbReference type="EMBL" id="CP022572">
    <property type="protein sequence ID" value="AZU59878.1"/>
    <property type="molecule type" value="Genomic_DNA"/>
</dbReference>
<gene>
    <name evidence="4" type="ORF">CHR53_00445</name>
</gene>